<dbReference type="Proteomes" id="UP001157733">
    <property type="component" value="Chromosome"/>
</dbReference>
<comment type="subcellular location">
    <subcellularLocation>
        <location evidence="1">Cell membrane</location>
    </subcellularLocation>
</comment>
<keyword evidence="5" id="KW-0472">Membrane</keyword>
<evidence type="ECO:0000313" key="8">
    <source>
        <dbReference type="Proteomes" id="UP001157733"/>
    </source>
</evidence>
<sequence>MNVSVIIPTLNESRLLPGTLQRLERIAPFEVLIGDGGSEDDTAAIARHHGVRCIASERGRAVQMNAAAREARGDLLLFLHADSDLDASGFERMTHIMQNGRYQGGAFSLSIDSHTPALQTISRLATLRSRYLNLVYGDQGIFVRPEVFRALGGFSPLPICEDLDFFLRLKKQGRTVILRETISTSARRWHAEGVVWTTSRNILIASLFLLGFSPVRLSKWYPPKR</sequence>
<evidence type="ECO:0000256" key="5">
    <source>
        <dbReference type="ARBA" id="ARBA00023136"/>
    </source>
</evidence>
<dbReference type="SUPFAM" id="SSF53448">
    <property type="entry name" value="Nucleotide-diphospho-sugar transferases"/>
    <property type="match status" value="1"/>
</dbReference>
<feature type="domain" description="Glycosyltransferase 2-like" evidence="6">
    <location>
        <begin position="4"/>
        <end position="103"/>
    </location>
</feature>
<dbReference type="RefSeq" id="WP_282011670.1">
    <property type="nucleotide sequence ID" value="NZ_OX336137.1"/>
</dbReference>
<keyword evidence="2" id="KW-1003">Cell membrane</keyword>
<keyword evidence="8" id="KW-1185">Reference proteome</keyword>
<keyword evidence="4 7" id="KW-0808">Transferase</keyword>
<protein>
    <submittedName>
        <fullName evidence="7">Glycosyl transferase, family 2</fullName>
    </submittedName>
</protein>
<reference evidence="7 8" key="1">
    <citation type="submission" date="2022-09" db="EMBL/GenBank/DDBJ databases">
        <authorList>
            <person name="Kop L."/>
        </authorList>
    </citation>
    <scope>NUCLEOTIDE SEQUENCE [LARGE SCALE GENOMIC DNA]</scope>
    <source>
        <strain evidence="7 8">347</strain>
    </source>
</reference>
<dbReference type="CDD" id="cd02522">
    <property type="entry name" value="GT_2_like_a"/>
    <property type="match status" value="1"/>
</dbReference>
<dbReference type="Pfam" id="PF00535">
    <property type="entry name" value="Glycos_transf_2"/>
    <property type="match status" value="1"/>
</dbReference>
<dbReference type="PANTHER" id="PTHR43646">
    <property type="entry name" value="GLYCOSYLTRANSFERASE"/>
    <property type="match status" value="1"/>
</dbReference>
<dbReference type="InterPro" id="IPR001173">
    <property type="entry name" value="Glyco_trans_2-like"/>
</dbReference>
<accession>A0ABM9HFL6</accession>
<dbReference type="InterPro" id="IPR026461">
    <property type="entry name" value="Trfase_2_rSAM/seldom_assoc"/>
</dbReference>
<proteinExistence type="predicted"/>
<evidence type="ECO:0000256" key="4">
    <source>
        <dbReference type="ARBA" id="ARBA00022679"/>
    </source>
</evidence>
<dbReference type="Gene3D" id="3.90.550.10">
    <property type="entry name" value="Spore Coat Polysaccharide Biosynthesis Protein SpsA, Chain A"/>
    <property type="match status" value="1"/>
</dbReference>
<evidence type="ECO:0000259" key="6">
    <source>
        <dbReference type="Pfam" id="PF00535"/>
    </source>
</evidence>
<gene>
    <name evidence="7" type="ORF">NSPWAT_1939</name>
</gene>
<name>A0ABM9HFL6_9BACT</name>
<dbReference type="GO" id="GO:0016740">
    <property type="term" value="F:transferase activity"/>
    <property type="evidence" value="ECO:0007669"/>
    <property type="project" value="UniProtKB-KW"/>
</dbReference>
<organism evidence="7 8">
    <name type="scientific">Nitrospina watsonii</name>
    <dbReference type="NCBI Taxonomy" id="1323948"/>
    <lineage>
        <taxon>Bacteria</taxon>
        <taxon>Pseudomonadati</taxon>
        <taxon>Nitrospinota/Tectimicrobiota group</taxon>
        <taxon>Nitrospinota</taxon>
        <taxon>Nitrospinia</taxon>
        <taxon>Nitrospinales</taxon>
        <taxon>Nitrospinaceae</taxon>
        <taxon>Nitrospina</taxon>
    </lineage>
</organism>
<evidence type="ECO:0000256" key="1">
    <source>
        <dbReference type="ARBA" id="ARBA00004236"/>
    </source>
</evidence>
<dbReference type="InterPro" id="IPR029044">
    <property type="entry name" value="Nucleotide-diphossugar_trans"/>
</dbReference>
<evidence type="ECO:0000256" key="2">
    <source>
        <dbReference type="ARBA" id="ARBA00022475"/>
    </source>
</evidence>
<dbReference type="PANTHER" id="PTHR43646:SF2">
    <property type="entry name" value="GLYCOSYLTRANSFERASE 2-LIKE DOMAIN-CONTAINING PROTEIN"/>
    <property type="match status" value="1"/>
</dbReference>
<evidence type="ECO:0000313" key="7">
    <source>
        <dbReference type="EMBL" id="CAI2718795.1"/>
    </source>
</evidence>
<dbReference type="EMBL" id="OX336137">
    <property type="protein sequence ID" value="CAI2718795.1"/>
    <property type="molecule type" value="Genomic_DNA"/>
</dbReference>
<evidence type="ECO:0000256" key="3">
    <source>
        <dbReference type="ARBA" id="ARBA00022676"/>
    </source>
</evidence>
<keyword evidence="3" id="KW-0328">Glycosyltransferase</keyword>
<dbReference type="NCBIfam" id="TIGR04283">
    <property type="entry name" value="glyco_like_mftF"/>
    <property type="match status" value="1"/>
</dbReference>